<accession>A0A917D5H3</accession>
<dbReference type="Proteomes" id="UP000644756">
    <property type="component" value="Unassembled WGS sequence"/>
</dbReference>
<evidence type="ECO:0000313" key="2">
    <source>
        <dbReference type="Proteomes" id="UP000644756"/>
    </source>
</evidence>
<keyword evidence="2" id="KW-1185">Reference proteome</keyword>
<name>A0A917D5H3_9BACL</name>
<proteinExistence type="predicted"/>
<evidence type="ECO:0000313" key="1">
    <source>
        <dbReference type="EMBL" id="GGG09648.1"/>
    </source>
</evidence>
<dbReference type="AlphaFoldDB" id="A0A917D5H3"/>
<reference evidence="1" key="1">
    <citation type="journal article" date="2014" name="Int. J. Syst. Evol. Microbiol.">
        <title>Complete genome sequence of Corynebacterium casei LMG S-19264T (=DSM 44701T), isolated from a smear-ripened cheese.</title>
        <authorList>
            <consortium name="US DOE Joint Genome Institute (JGI-PGF)"/>
            <person name="Walter F."/>
            <person name="Albersmeier A."/>
            <person name="Kalinowski J."/>
            <person name="Ruckert C."/>
        </authorList>
    </citation>
    <scope>NUCLEOTIDE SEQUENCE</scope>
    <source>
        <strain evidence="1">CGMCC 1.12987</strain>
    </source>
</reference>
<sequence>MFYISHFIFLENIESYLKQCAKTRAIQSLQEKEIIKKINELRRSLDSGADTGKER</sequence>
<gene>
    <name evidence="1" type="ORF">GCM10010916_28160</name>
</gene>
<comment type="caution">
    <text evidence="1">The sequence shown here is derived from an EMBL/GenBank/DDBJ whole genome shotgun (WGS) entry which is preliminary data.</text>
</comment>
<reference evidence="1" key="2">
    <citation type="submission" date="2020-09" db="EMBL/GenBank/DDBJ databases">
        <authorList>
            <person name="Sun Q."/>
            <person name="Zhou Y."/>
        </authorList>
    </citation>
    <scope>NUCLEOTIDE SEQUENCE</scope>
    <source>
        <strain evidence="1">CGMCC 1.12987</strain>
    </source>
</reference>
<dbReference type="EMBL" id="BMGR01000009">
    <property type="protein sequence ID" value="GGG09648.1"/>
    <property type="molecule type" value="Genomic_DNA"/>
</dbReference>
<protein>
    <submittedName>
        <fullName evidence="1">Uncharacterized protein</fullName>
    </submittedName>
</protein>
<organism evidence="1 2">
    <name type="scientific">Paenibacillus abyssi</name>
    <dbReference type="NCBI Taxonomy" id="1340531"/>
    <lineage>
        <taxon>Bacteria</taxon>
        <taxon>Bacillati</taxon>
        <taxon>Bacillota</taxon>
        <taxon>Bacilli</taxon>
        <taxon>Bacillales</taxon>
        <taxon>Paenibacillaceae</taxon>
        <taxon>Paenibacillus</taxon>
    </lineage>
</organism>